<comment type="caution">
    <text evidence="6">The sequence shown here is derived from an EMBL/GenBank/DDBJ whole genome shotgun (WGS) entry which is preliminary data.</text>
</comment>
<dbReference type="AlphaFoldDB" id="A0A8J2TW38"/>
<reference evidence="6" key="1">
    <citation type="journal article" date="2014" name="Int. J. Syst. Evol. Microbiol.">
        <title>Complete genome sequence of Corynebacterium casei LMG S-19264T (=DSM 44701T), isolated from a smear-ripened cheese.</title>
        <authorList>
            <consortium name="US DOE Joint Genome Institute (JGI-PGF)"/>
            <person name="Walter F."/>
            <person name="Albersmeier A."/>
            <person name="Kalinowski J."/>
            <person name="Ruckert C."/>
        </authorList>
    </citation>
    <scope>NUCLEOTIDE SEQUENCE</scope>
    <source>
        <strain evidence="6">CGMCC 1.12785</strain>
    </source>
</reference>
<dbReference type="Pfam" id="PF13522">
    <property type="entry name" value="GATase_6"/>
    <property type="match status" value="1"/>
</dbReference>
<evidence type="ECO:0000313" key="7">
    <source>
        <dbReference type="Proteomes" id="UP000616114"/>
    </source>
</evidence>
<feature type="domain" description="Glutamine amidotransferase type-2" evidence="5">
    <location>
        <begin position="2"/>
        <end position="355"/>
    </location>
</feature>
<organism evidence="6 7">
    <name type="scientific">Sediminivirga luteola</name>
    <dbReference type="NCBI Taxonomy" id="1774748"/>
    <lineage>
        <taxon>Bacteria</taxon>
        <taxon>Bacillati</taxon>
        <taxon>Actinomycetota</taxon>
        <taxon>Actinomycetes</taxon>
        <taxon>Micrococcales</taxon>
        <taxon>Brevibacteriaceae</taxon>
        <taxon>Sediminivirga</taxon>
    </lineage>
</organism>
<evidence type="ECO:0000256" key="4">
    <source>
        <dbReference type="ARBA" id="ARBA00022962"/>
    </source>
</evidence>
<name>A0A8J2TW38_9MICO</name>
<dbReference type="RefSeq" id="WP_188549388.1">
    <property type="nucleotide sequence ID" value="NZ_BMFY01000002.1"/>
</dbReference>
<dbReference type="EC" id="2.6.1.16" evidence="2"/>
<gene>
    <name evidence="6" type="ORF">GCM10011333_05490</name>
</gene>
<dbReference type="Proteomes" id="UP000616114">
    <property type="component" value="Unassembled WGS sequence"/>
</dbReference>
<dbReference type="PROSITE" id="PS51278">
    <property type="entry name" value="GATASE_TYPE_2"/>
    <property type="match status" value="1"/>
</dbReference>
<keyword evidence="4 6" id="KW-0315">Glutamine amidotransferase</keyword>
<keyword evidence="7" id="KW-1185">Reference proteome</keyword>
<proteinExistence type="predicted"/>
<dbReference type="InterPro" id="IPR029055">
    <property type="entry name" value="Ntn_hydrolases_N"/>
</dbReference>
<dbReference type="InterPro" id="IPR017932">
    <property type="entry name" value="GATase_2_dom"/>
</dbReference>
<dbReference type="EMBL" id="BMFY01000002">
    <property type="protein sequence ID" value="GGA05506.1"/>
    <property type="molecule type" value="Genomic_DNA"/>
</dbReference>
<evidence type="ECO:0000256" key="1">
    <source>
        <dbReference type="ARBA" id="ARBA00001031"/>
    </source>
</evidence>
<dbReference type="PANTHER" id="PTHR10937">
    <property type="entry name" value="GLUCOSAMINE--FRUCTOSE-6-PHOSPHATE AMINOTRANSFERASE, ISOMERIZING"/>
    <property type="match status" value="1"/>
</dbReference>
<protein>
    <recommendedName>
        <fullName evidence="2">glutamine--fructose-6-phosphate transaminase (isomerizing)</fullName>
        <ecNumber evidence="2">2.6.1.16</ecNumber>
    </recommendedName>
</protein>
<keyword evidence="3" id="KW-0808">Transferase</keyword>
<evidence type="ECO:0000256" key="2">
    <source>
        <dbReference type="ARBA" id="ARBA00012916"/>
    </source>
</evidence>
<sequence length="355" mass="36616">MCGIAGLHLRDSSLEPRLGELLEGMMCTAAGRGADAAGVGIYGDPAVTPPGQSTVCVIGSPLPAREAAGLIGSLLAERSASLPGEPPVPVPAAAPASVRHEVAAQAPARAGLTAGDSGAGPSGGLTGTLVRDEATVHGRDAGQTSIFTAAVEAQELARAVREALPEAVLTSRGTALGVMKGTGEPATLAETFGLAGMSGYQGVAHTRMATESAVTPGGSHPYSVGPDQCMVHNGSFSNHATIRRELQAEGIEFDSENDTEVGARFVARELARGASVEESLMALCRRFDGFYTLLVATADSFAVVRDAIACKPAVIAETDRWVAMASEYRYLTGLPGVESARVFEPEPEVVYTWQR</sequence>
<evidence type="ECO:0000256" key="3">
    <source>
        <dbReference type="ARBA" id="ARBA00022679"/>
    </source>
</evidence>
<dbReference type="GO" id="GO:0004360">
    <property type="term" value="F:glutamine-fructose-6-phosphate transaminase (isomerizing) activity"/>
    <property type="evidence" value="ECO:0007669"/>
    <property type="project" value="UniProtKB-EC"/>
</dbReference>
<comment type="catalytic activity">
    <reaction evidence="1">
        <text>D-fructose 6-phosphate + L-glutamine = D-glucosamine 6-phosphate + L-glutamate</text>
        <dbReference type="Rhea" id="RHEA:13237"/>
        <dbReference type="ChEBI" id="CHEBI:29985"/>
        <dbReference type="ChEBI" id="CHEBI:58359"/>
        <dbReference type="ChEBI" id="CHEBI:58725"/>
        <dbReference type="ChEBI" id="CHEBI:61527"/>
        <dbReference type="EC" id="2.6.1.16"/>
    </reaction>
</comment>
<evidence type="ECO:0000259" key="5">
    <source>
        <dbReference type="PROSITE" id="PS51278"/>
    </source>
</evidence>
<reference evidence="6" key="2">
    <citation type="submission" date="2020-09" db="EMBL/GenBank/DDBJ databases">
        <authorList>
            <person name="Sun Q."/>
            <person name="Zhou Y."/>
        </authorList>
    </citation>
    <scope>NUCLEOTIDE SEQUENCE</scope>
    <source>
        <strain evidence="6">CGMCC 1.12785</strain>
    </source>
</reference>
<accession>A0A8J2TW38</accession>
<dbReference type="SUPFAM" id="SSF56235">
    <property type="entry name" value="N-terminal nucleophile aminohydrolases (Ntn hydrolases)"/>
    <property type="match status" value="1"/>
</dbReference>
<dbReference type="Gene3D" id="3.60.20.10">
    <property type="entry name" value="Glutamine Phosphoribosylpyrophosphate, subunit 1, domain 1"/>
    <property type="match status" value="1"/>
</dbReference>
<evidence type="ECO:0000313" key="6">
    <source>
        <dbReference type="EMBL" id="GGA05506.1"/>
    </source>
</evidence>